<dbReference type="AlphaFoldDB" id="A0A6D2HXZ9"/>
<dbReference type="PANTHER" id="PTHR32166:SF74">
    <property type="entry name" value="OS05G0256350 PROTEIN"/>
    <property type="match status" value="1"/>
</dbReference>
<evidence type="ECO:0000313" key="3">
    <source>
        <dbReference type="Proteomes" id="UP000467841"/>
    </source>
</evidence>
<dbReference type="EMBL" id="CACVBM020000344">
    <property type="protein sequence ID" value="CAA7018074.1"/>
    <property type="molecule type" value="Genomic_DNA"/>
</dbReference>
<organism evidence="2 3">
    <name type="scientific">Microthlaspi erraticum</name>
    <dbReference type="NCBI Taxonomy" id="1685480"/>
    <lineage>
        <taxon>Eukaryota</taxon>
        <taxon>Viridiplantae</taxon>
        <taxon>Streptophyta</taxon>
        <taxon>Embryophyta</taxon>
        <taxon>Tracheophyta</taxon>
        <taxon>Spermatophyta</taxon>
        <taxon>Magnoliopsida</taxon>
        <taxon>eudicotyledons</taxon>
        <taxon>Gunneridae</taxon>
        <taxon>Pentapetalae</taxon>
        <taxon>rosids</taxon>
        <taxon>malvids</taxon>
        <taxon>Brassicales</taxon>
        <taxon>Brassicaceae</taxon>
        <taxon>Coluteocarpeae</taxon>
        <taxon>Microthlaspi</taxon>
    </lineage>
</organism>
<sequence>MNLCVNSRGGTCYLSSKDSSKDSHIGEYIFKYIDNFIEEVEALKVVQVVTDNATNNVVAVKFLKVKRPNIFWSGCAAHTMDLMLGGISKLPGIAKLIDQAKSLTISHHRTLAMMRAHTHKRDIVRPGETSHGHRILVKYDTCLESVQSFGEGSKLADAEIPSLGFIYGEILEAKNLIKEATEHVERNYKPIIKIIDEKMKGMTLLKNGFVDRHEELDDDGHFGINTQASRVRALYDDDFVSDGEDDGDMEFEDDEDPLFHDTPFAYMVMSLKALSGLVLV</sequence>
<keyword evidence="3" id="KW-1185">Reference proteome</keyword>
<evidence type="ECO:0000259" key="1">
    <source>
        <dbReference type="Pfam" id="PF04937"/>
    </source>
</evidence>
<feature type="domain" description="DUF659" evidence="1">
    <location>
        <begin position="1"/>
        <end position="102"/>
    </location>
</feature>
<gene>
    <name evidence="2" type="ORF">MERR_LOCUS5309</name>
</gene>
<proteinExistence type="predicted"/>
<evidence type="ECO:0000313" key="2">
    <source>
        <dbReference type="EMBL" id="CAA7018074.1"/>
    </source>
</evidence>
<comment type="caution">
    <text evidence="2">The sequence shown here is derived from an EMBL/GenBank/DDBJ whole genome shotgun (WGS) entry which is preliminary data.</text>
</comment>
<dbReference type="Pfam" id="PF04937">
    <property type="entry name" value="DUF659"/>
    <property type="match status" value="1"/>
</dbReference>
<dbReference type="PANTHER" id="PTHR32166">
    <property type="entry name" value="OSJNBA0013A04.12 PROTEIN"/>
    <property type="match status" value="1"/>
</dbReference>
<dbReference type="InterPro" id="IPR012337">
    <property type="entry name" value="RNaseH-like_sf"/>
</dbReference>
<dbReference type="Proteomes" id="UP000467841">
    <property type="component" value="Unassembled WGS sequence"/>
</dbReference>
<dbReference type="SUPFAM" id="SSF53098">
    <property type="entry name" value="Ribonuclease H-like"/>
    <property type="match status" value="1"/>
</dbReference>
<reference evidence="2" key="1">
    <citation type="submission" date="2020-01" db="EMBL/GenBank/DDBJ databases">
        <authorList>
            <person name="Mishra B."/>
        </authorList>
    </citation>
    <scope>NUCLEOTIDE SEQUENCE [LARGE SCALE GENOMIC DNA]</scope>
</reference>
<dbReference type="OrthoDB" id="1000726at2759"/>
<name>A0A6D2HXZ9_9BRAS</name>
<dbReference type="InterPro" id="IPR007021">
    <property type="entry name" value="DUF659"/>
</dbReference>
<protein>
    <recommendedName>
        <fullName evidence="1">DUF659 domain-containing protein</fullName>
    </recommendedName>
</protein>
<accession>A0A6D2HXZ9</accession>